<protein>
    <recommendedName>
        <fullName evidence="2">Sphingomyelin synthase-like domain-containing protein</fullName>
    </recommendedName>
</protein>
<feature type="transmembrane region" description="Helical" evidence="1">
    <location>
        <begin position="196"/>
        <end position="214"/>
    </location>
</feature>
<feature type="transmembrane region" description="Helical" evidence="1">
    <location>
        <begin position="30"/>
        <end position="49"/>
    </location>
</feature>
<evidence type="ECO:0000313" key="3">
    <source>
        <dbReference type="EMBL" id="NCI49979.1"/>
    </source>
</evidence>
<comment type="caution">
    <text evidence="3">The sequence shown here is derived from an EMBL/GenBank/DDBJ whole genome shotgun (WGS) entry which is preliminary data.</text>
</comment>
<keyword evidence="4" id="KW-1185">Reference proteome</keyword>
<dbReference type="RefSeq" id="WP_161818298.1">
    <property type="nucleotide sequence ID" value="NZ_JAACJS010000012.1"/>
</dbReference>
<dbReference type="Proteomes" id="UP000753802">
    <property type="component" value="Unassembled WGS sequence"/>
</dbReference>
<gene>
    <name evidence="3" type="ORF">GWC95_08605</name>
</gene>
<evidence type="ECO:0000256" key="1">
    <source>
        <dbReference type="SAM" id="Phobius"/>
    </source>
</evidence>
<keyword evidence="1" id="KW-0812">Transmembrane</keyword>
<feature type="transmembrane region" description="Helical" evidence="1">
    <location>
        <begin position="149"/>
        <end position="165"/>
    </location>
</feature>
<reference evidence="3 4" key="1">
    <citation type="submission" date="2020-01" db="EMBL/GenBank/DDBJ databases">
        <title>Genome analysis.</title>
        <authorList>
            <person name="Wu S."/>
            <person name="Wang G."/>
        </authorList>
    </citation>
    <scope>NUCLEOTIDE SEQUENCE [LARGE SCALE GENOMIC DNA]</scope>
    <source>
        <strain evidence="3 4">SYL130</strain>
    </source>
</reference>
<feature type="transmembrane region" description="Helical" evidence="1">
    <location>
        <begin position="69"/>
        <end position="88"/>
    </location>
</feature>
<proteinExistence type="predicted"/>
<feature type="transmembrane region" description="Helical" evidence="1">
    <location>
        <begin position="95"/>
        <end position="120"/>
    </location>
</feature>
<feature type="transmembrane region" description="Helical" evidence="1">
    <location>
        <begin position="172"/>
        <end position="190"/>
    </location>
</feature>
<name>A0ABW9ZS95_9BACT</name>
<evidence type="ECO:0000313" key="4">
    <source>
        <dbReference type="Proteomes" id="UP000753802"/>
    </source>
</evidence>
<feature type="domain" description="Sphingomyelin synthase-like" evidence="2">
    <location>
        <begin position="148"/>
        <end position="207"/>
    </location>
</feature>
<dbReference type="EMBL" id="JAACJS010000012">
    <property type="protein sequence ID" value="NCI49979.1"/>
    <property type="molecule type" value="Genomic_DNA"/>
</dbReference>
<keyword evidence="1" id="KW-1133">Transmembrane helix</keyword>
<evidence type="ECO:0000259" key="2">
    <source>
        <dbReference type="Pfam" id="PF14360"/>
    </source>
</evidence>
<dbReference type="InterPro" id="IPR025749">
    <property type="entry name" value="Sphingomyelin_synth-like_dom"/>
</dbReference>
<keyword evidence="1" id="KW-0472">Membrane</keyword>
<accession>A0ABW9ZS95</accession>
<organism evidence="3 4">
    <name type="scientific">Sediminibacterium roseum</name>
    <dbReference type="NCBI Taxonomy" id="1978412"/>
    <lineage>
        <taxon>Bacteria</taxon>
        <taxon>Pseudomonadati</taxon>
        <taxon>Bacteroidota</taxon>
        <taxon>Chitinophagia</taxon>
        <taxon>Chitinophagales</taxon>
        <taxon>Chitinophagaceae</taxon>
        <taxon>Sediminibacterium</taxon>
    </lineage>
</organism>
<sequence>MENEQVRRNKMIALAWRNAWANPLFRKKTIVGSICLVIMLAFLPLFFATIEKREGIQFHDILLHRITPYDVSILTFIIIWSMTVFLWIRCMQKPAIFLVALYSLILLFVVRMITIVLVPLNPPAGLIPLRDPISSLFYGGPQVFITKDLFFSGHTSTQLMIFFCLENKKDKIVALLATLTVAALVLIQHVHYTIDVVAALVLTGFIVRLGRRIARY</sequence>
<dbReference type="Pfam" id="PF14360">
    <property type="entry name" value="PAP2_C"/>
    <property type="match status" value="1"/>
</dbReference>